<feature type="transmembrane region" description="Helical" evidence="6">
    <location>
        <begin position="37"/>
        <end position="55"/>
    </location>
</feature>
<evidence type="ECO:0000256" key="6">
    <source>
        <dbReference type="SAM" id="Phobius"/>
    </source>
</evidence>
<evidence type="ECO:0000313" key="8">
    <source>
        <dbReference type="Proteomes" id="UP001442494"/>
    </source>
</evidence>
<dbReference type="PANTHER" id="PTHR21716">
    <property type="entry name" value="TRANSMEMBRANE PROTEIN"/>
    <property type="match status" value="1"/>
</dbReference>
<comment type="caution">
    <text evidence="7">The sequence shown here is derived from an EMBL/GenBank/DDBJ whole genome shotgun (WGS) entry which is preliminary data.</text>
</comment>
<keyword evidence="4 6" id="KW-1133">Transmembrane helix</keyword>
<feature type="transmembrane region" description="Helical" evidence="6">
    <location>
        <begin position="151"/>
        <end position="177"/>
    </location>
</feature>
<dbReference type="RefSeq" id="WP_190422802.1">
    <property type="nucleotide sequence ID" value="NZ_JAMPKK010000043.1"/>
</dbReference>
<name>A0ABV0JSS3_9CYAN</name>
<comment type="subcellular location">
    <subcellularLocation>
        <location evidence="1">Membrane</location>
        <topology evidence="1">Multi-pass membrane protein</topology>
    </subcellularLocation>
</comment>
<dbReference type="Proteomes" id="UP001442494">
    <property type="component" value="Unassembled WGS sequence"/>
</dbReference>
<evidence type="ECO:0000313" key="7">
    <source>
        <dbReference type="EMBL" id="MEP0866423.1"/>
    </source>
</evidence>
<keyword evidence="5 6" id="KW-0472">Membrane</keyword>
<reference evidence="7 8" key="1">
    <citation type="submission" date="2022-04" db="EMBL/GenBank/DDBJ databases">
        <title>Positive selection, recombination, and allopatry shape intraspecific diversity of widespread and dominant cyanobacteria.</title>
        <authorList>
            <person name="Wei J."/>
            <person name="Shu W."/>
            <person name="Hu C."/>
        </authorList>
    </citation>
    <scope>NUCLEOTIDE SEQUENCE [LARGE SCALE GENOMIC DNA]</scope>
    <source>
        <strain evidence="7 8">GB2-A5</strain>
    </source>
</reference>
<feature type="transmembrane region" description="Helical" evidence="6">
    <location>
        <begin position="12"/>
        <end position="31"/>
    </location>
</feature>
<comment type="similarity">
    <text evidence="2">Belongs to the autoinducer-2 exporter (AI-2E) (TC 2.A.86) family.</text>
</comment>
<feature type="transmembrane region" description="Helical" evidence="6">
    <location>
        <begin position="67"/>
        <end position="92"/>
    </location>
</feature>
<accession>A0ABV0JSS3</accession>
<dbReference type="Pfam" id="PF01594">
    <property type="entry name" value="AI-2E_transport"/>
    <property type="match status" value="1"/>
</dbReference>
<feature type="transmembrane region" description="Helical" evidence="6">
    <location>
        <begin position="306"/>
        <end position="333"/>
    </location>
</feature>
<feature type="transmembrane region" description="Helical" evidence="6">
    <location>
        <begin position="237"/>
        <end position="263"/>
    </location>
</feature>
<keyword evidence="3 6" id="KW-0812">Transmembrane</keyword>
<evidence type="ECO:0000256" key="2">
    <source>
        <dbReference type="ARBA" id="ARBA00009773"/>
    </source>
</evidence>
<dbReference type="PANTHER" id="PTHR21716:SF66">
    <property type="entry name" value="TRANSPORT PROTEIN SLL0063-RELATED"/>
    <property type="match status" value="1"/>
</dbReference>
<dbReference type="InterPro" id="IPR002549">
    <property type="entry name" value="AI-2E-like"/>
</dbReference>
<gene>
    <name evidence="7" type="ORF">NDI37_18355</name>
</gene>
<evidence type="ECO:0000256" key="1">
    <source>
        <dbReference type="ARBA" id="ARBA00004141"/>
    </source>
</evidence>
<feature type="transmembrane region" description="Helical" evidence="6">
    <location>
        <begin position="209"/>
        <end position="231"/>
    </location>
</feature>
<proteinExistence type="inferred from homology"/>
<evidence type="ECO:0000256" key="5">
    <source>
        <dbReference type="ARBA" id="ARBA00023136"/>
    </source>
</evidence>
<evidence type="ECO:0000256" key="3">
    <source>
        <dbReference type="ARBA" id="ARBA00022692"/>
    </source>
</evidence>
<dbReference type="EMBL" id="JAMPKK010000043">
    <property type="protein sequence ID" value="MEP0866423.1"/>
    <property type="molecule type" value="Genomic_DNA"/>
</dbReference>
<evidence type="ECO:0000256" key="4">
    <source>
        <dbReference type="ARBA" id="ARBA00022989"/>
    </source>
</evidence>
<protein>
    <submittedName>
        <fullName evidence="7">AI-2E family transporter</fullName>
    </submittedName>
</protein>
<sequence length="360" mass="40112">MRRSANLQRLLILGLSGPIIALNIWVLSQIFRYFEHLFAVLTIAAILAFLLNYAVRIFERFRLSRAQAVIVVLLLTLTFLAVVGVTLVPILVDQSVQLLKNIPDWLQESNQNLDYLDTWAKNRRLPLDLKGFSHRVSVRVENQVQALAGQAFGVALGTVSGLVDVVFVVVLAFYMLLYGDRLWFGLINLLPSQIGLPLSESLRLNFQNYFLTQLILGLFMVATLTPIFLVLKIPYALLFALLIGVAELIPFIGATLGIGLVTILVMLQDFWLAIRVLSAAIFMQQIKDNFLAPKLMGDFTGLNPIWIFIALLMGGQIAGLLGVILSVPLAGTIKDTIDTIRRLRQPPVVTTEAYREPQDT</sequence>
<keyword evidence="8" id="KW-1185">Reference proteome</keyword>
<organism evidence="7 8">
    <name type="scientific">Funiculus sociatus GB2-A5</name>
    <dbReference type="NCBI Taxonomy" id="2933946"/>
    <lineage>
        <taxon>Bacteria</taxon>
        <taxon>Bacillati</taxon>
        <taxon>Cyanobacteriota</taxon>
        <taxon>Cyanophyceae</taxon>
        <taxon>Coleofasciculales</taxon>
        <taxon>Coleofasciculaceae</taxon>
        <taxon>Funiculus</taxon>
    </lineage>
</organism>